<feature type="transmembrane region" description="Helical" evidence="1">
    <location>
        <begin position="104"/>
        <end position="131"/>
    </location>
</feature>
<dbReference type="OrthoDB" id="152369at2"/>
<keyword evidence="1" id="KW-0472">Membrane</keyword>
<name>A0A160PJX7_9HYPH</name>
<dbReference type="Proteomes" id="UP000218288">
    <property type="component" value="Chromosome"/>
</dbReference>
<organism evidence="2 3">
    <name type="scientific">Methylorubrum populi</name>
    <dbReference type="NCBI Taxonomy" id="223967"/>
    <lineage>
        <taxon>Bacteria</taxon>
        <taxon>Pseudomonadati</taxon>
        <taxon>Pseudomonadota</taxon>
        <taxon>Alphaproteobacteria</taxon>
        <taxon>Hyphomicrobiales</taxon>
        <taxon>Methylobacteriaceae</taxon>
        <taxon>Methylorubrum</taxon>
    </lineage>
</organism>
<evidence type="ECO:0000313" key="2">
    <source>
        <dbReference type="EMBL" id="BAU93927.1"/>
    </source>
</evidence>
<feature type="transmembrane region" description="Helical" evidence="1">
    <location>
        <begin position="137"/>
        <end position="157"/>
    </location>
</feature>
<proteinExistence type="predicted"/>
<feature type="transmembrane region" description="Helical" evidence="1">
    <location>
        <begin position="61"/>
        <end position="83"/>
    </location>
</feature>
<gene>
    <name evidence="2" type="ORF">MPPM_5322</name>
</gene>
<feature type="transmembrane region" description="Helical" evidence="1">
    <location>
        <begin position="218"/>
        <end position="239"/>
    </location>
</feature>
<protein>
    <submittedName>
        <fullName evidence="2">Photosynthetic complex assembly protein 2</fullName>
    </submittedName>
</protein>
<accession>A0A160PJX7</accession>
<reference evidence="2 3" key="1">
    <citation type="journal article" date="2016" name="Genome Announc.">
        <title>Complete Genome Sequence of Methylobacterium populi P-1M, Isolated from Pink-Pigmented Household Biofilm.</title>
        <authorList>
            <person name="Morohoshi T."/>
            <person name="Ikeda T."/>
        </authorList>
    </citation>
    <scope>NUCLEOTIDE SEQUENCE [LARGE SCALE GENOMIC DNA]</scope>
    <source>
        <strain evidence="2 3">P-1M</strain>
    </source>
</reference>
<keyword evidence="1" id="KW-0812">Transmembrane</keyword>
<evidence type="ECO:0000313" key="3">
    <source>
        <dbReference type="Proteomes" id="UP000218288"/>
    </source>
</evidence>
<dbReference type="Pfam" id="PF12291">
    <property type="entry name" value="DUF3623"/>
    <property type="match status" value="1"/>
</dbReference>
<evidence type="ECO:0000256" key="1">
    <source>
        <dbReference type="SAM" id="Phobius"/>
    </source>
</evidence>
<feature type="transmembrane region" description="Helical" evidence="1">
    <location>
        <begin position="186"/>
        <end position="206"/>
    </location>
</feature>
<sequence length="269" mass="28657">MGAYAAPALYAVLLWWSATGLVLVLQHLPRRTHPRSMVAASAVLAGALWAIGAVADDDTETGAYIGFTAAVVVWGWQEMSYYMGFVSGPKPMACAPNLRGLDRFFAALATSLWHDFAILLGGLAILCLTWGEGNRVALWTYALLALMNASARLNLFLGVRNLHAEFLPSHLGYLACYLSRRPMNPLFPVSVTLGTAATVLLARGALSAEAAPQAVTGLSLLAALAALATLEHWFLMLPLPSAALWNWSLPGRTAPASAEVQDTAAVPRE</sequence>
<feature type="transmembrane region" description="Helical" evidence="1">
    <location>
        <begin position="37"/>
        <end position="55"/>
    </location>
</feature>
<dbReference type="RefSeq" id="WP_096487580.1">
    <property type="nucleotide sequence ID" value="NZ_AP014809.1"/>
</dbReference>
<keyword evidence="1" id="KW-1133">Transmembrane helix</keyword>
<dbReference type="InterPro" id="IPR017496">
    <property type="entry name" value="Photo_alph_chp2"/>
</dbReference>
<dbReference type="AlphaFoldDB" id="A0A160PJX7"/>
<feature type="transmembrane region" description="Helical" evidence="1">
    <location>
        <begin position="6"/>
        <end position="25"/>
    </location>
</feature>
<dbReference type="NCBIfam" id="TIGR03055">
    <property type="entry name" value="photo_alph_chp2"/>
    <property type="match status" value="1"/>
</dbReference>
<dbReference type="EMBL" id="AP014809">
    <property type="protein sequence ID" value="BAU93927.1"/>
    <property type="molecule type" value="Genomic_DNA"/>
</dbReference>